<name>A0A967EY20_9PROT</name>
<feature type="region of interest" description="Disordered" evidence="1">
    <location>
        <begin position="65"/>
        <end position="88"/>
    </location>
</feature>
<evidence type="ECO:0000256" key="2">
    <source>
        <dbReference type="SAM" id="Phobius"/>
    </source>
</evidence>
<dbReference type="Proteomes" id="UP000761264">
    <property type="component" value="Unassembled WGS sequence"/>
</dbReference>
<dbReference type="EMBL" id="JAAQPH010000009">
    <property type="protein sequence ID" value="NIA69528.1"/>
    <property type="molecule type" value="Genomic_DNA"/>
</dbReference>
<feature type="transmembrane region" description="Helical" evidence="2">
    <location>
        <begin position="26"/>
        <end position="47"/>
    </location>
</feature>
<proteinExistence type="predicted"/>
<organism evidence="3 4">
    <name type="scientific">Pelagibius litoralis</name>
    <dbReference type="NCBI Taxonomy" id="374515"/>
    <lineage>
        <taxon>Bacteria</taxon>
        <taxon>Pseudomonadati</taxon>
        <taxon>Pseudomonadota</taxon>
        <taxon>Alphaproteobacteria</taxon>
        <taxon>Rhodospirillales</taxon>
        <taxon>Rhodovibrionaceae</taxon>
        <taxon>Pelagibius</taxon>
    </lineage>
</organism>
<dbReference type="Pfam" id="PF19883">
    <property type="entry name" value="DUF6356"/>
    <property type="match status" value="1"/>
</dbReference>
<accession>A0A967EY20</accession>
<gene>
    <name evidence="3" type="ORF">HBA54_13080</name>
</gene>
<sequence length="88" mass="10045">MRSLFEEHPASVGETYWQHLASAWGFSWRMAVASLACLVHALLPFLFEKYGSQAITRLHDRMVTNRHRNPQSETQTSKANLQSERSAA</sequence>
<feature type="compositionally biased region" description="Polar residues" evidence="1">
    <location>
        <begin position="71"/>
        <end position="88"/>
    </location>
</feature>
<dbReference type="InterPro" id="IPR045936">
    <property type="entry name" value="DUF6356"/>
</dbReference>
<evidence type="ECO:0000313" key="3">
    <source>
        <dbReference type="EMBL" id="NIA69528.1"/>
    </source>
</evidence>
<evidence type="ECO:0008006" key="5">
    <source>
        <dbReference type="Google" id="ProtNLM"/>
    </source>
</evidence>
<keyword evidence="2" id="KW-0472">Membrane</keyword>
<keyword evidence="2" id="KW-0812">Transmembrane</keyword>
<comment type="caution">
    <text evidence="3">The sequence shown here is derived from an EMBL/GenBank/DDBJ whole genome shotgun (WGS) entry which is preliminary data.</text>
</comment>
<evidence type="ECO:0000256" key="1">
    <source>
        <dbReference type="SAM" id="MobiDB-lite"/>
    </source>
</evidence>
<reference evidence="3" key="1">
    <citation type="submission" date="2020-03" db="EMBL/GenBank/DDBJ databases">
        <title>Genome of Pelagibius litoralis DSM 21314T.</title>
        <authorList>
            <person name="Wang G."/>
        </authorList>
    </citation>
    <scope>NUCLEOTIDE SEQUENCE</scope>
    <source>
        <strain evidence="3">DSM 21314</strain>
    </source>
</reference>
<keyword evidence="2" id="KW-1133">Transmembrane helix</keyword>
<keyword evidence="4" id="KW-1185">Reference proteome</keyword>
<protein>
    <recommendedName>
        <fullName evidence="5">Capsule biosynthesis protein</fullName>
    </recommendedName>
</protein>
<dbReference type="AlphaFoldDB" id="A0A967EY20"/>
<evidence type="ECO:0000313" key="4">
    <source>
        <dbReference type="Proteomes" id="UP000761264"/>
    </source>
</evidence>